<accession>A0A9P7UPK0</accession>
<dbReference type="GeneID" id="66082194"/>
<proteinExistence type="predicted"/>
<dbReference type="RefSeq" id="XP_043003610.1">
    <property type="nucleotide sequence ID" value="XM_043158266.1"/>
</dbReference>
<organism evidence="1 2">
    <name type="scientific">Marasmius oreades</name>
    <name type="common">fairy-ring Marasmius</name>
    <dbReference type="NCBI Taxonomy" id="181124"/>
    <lineage>
        <taxon>Eukaryota</taxon>
        <taxon>Fungi</taxon>
        <taxon>Dikarya</taxon>
        <taxon>Basidiomycota</taxon>
        <taxon>Agaricomycotina</taxon>
        <taxon>Agaricomycetes</taxon>
        <taxon>Agaricomycetidae</taxon>
        <taxon>Agaricales</taxon>
        <taxon>Marasmiineae</taxon>
        <taxon>Marasmiaceae</taxon>
        <taxon>Marasmius</taxon>
    </lineage>
</organism>
<evidence type="ECO:0000313" key="1">
    <source>
        <dbReference type="EMBL" id="KAG7087139.1"/>
    </source>
</evidence>
<comment type="caution">
    <text evidence="1">The sequence shown here is derived from an EMBL/GenBank/DDBJ whole genome shotgun (WGS) entry which is preliminary data.</text>
</comment>
<evidence type="ECO:0008006" key="3">
    <source>
        <dbReference type="Google" id="ProtNLM"/>
    </source>
</evidence>
<evidence type="ECO:0000313" key="2">
    <source>
        <dbReference type="Proteomes" id="UP001049176"/>
    </source>
</evidence>
<dbReference type="KEGG" id="more:E1B28_013119"/>
<dbReference type="OrthoDB" id="3184970at2759"/>
<gene>
    <name evidence="1" type="ORF">E1B28_013119</name>
</gene>
<keyword evidence="2" id="KW-1185">Reference proteome</keyword>
<sequence>MSETDETRSNVESNGGADNELPKTCEVVTGCTIPVDIFIQSSDEKLFGAHTQNLQAFSEGFPMTHDSRKVVWFTESATILRLFLPFTHNVKPKDLSTLSVDQLVSLAEVADKYKNQFALLACRKAFSHIAGKSSENAMKILRFKSVHGDFEEIDDVARLTMGFTVKNAMKVFGQNRESFCIWVQYQESWLKCMEEYRVAVSEHPDFRVHPTGYKESISCPSLANIVTAMEPVVKHLGLRSVDDFERALRIARSSPTVHPGCNCRALGLWRASIHKSLAGLPRWSQFS</sequence>
<dbReference type="EMBL" id="CM032189">
    <property type="protein sequence ID" value="KAG7087139.1"/>
    <property type="molecule type" value="Genomic_DNA"/>
</dbReference>
<protein>
    <recommendedName>
        <fullName evidence="3">BTB domain-containing protein</fullName>
    </recommendedName>
</protein>
<name>A0A9P7UPK0_9AGAR</name>
<dbReference type="Proteomes" id="UP001049176">
    <property type="component" value="Chromosome 9"/>
</dbReference>
<reference evidence="1" key="1">
    <citation type="journal article" date="2021" name="Genome Biol. Evol.">
        <title>The assembled and annotated genome of the fairy-ring fungus Marasmius oreades.</title>
        <authorList>
            <person name="Hiltunen M."/>
            <person name="Ament-Velasquez S.L."/>
            <person name="Johannesson H."/>
        </authorList>
    </citation>
    <scope>NUCLEOTIDE SEQUENCE</scope>
    <source>
        <strain evidence="1">03SP1</strain>
    </source>
</reference>
<dbReference type="AlphaFoldDB" id="A0A9P7UPK0"/>